<dbReference type="GO" id="GO:0046872">
    <property type="term" value="F:metal ion binding"/>
    <property type="evidence" value="ECO:0007669"/>
    <property type="project" value="UniProtKB-KW"/>
</dbReference>
<dbReference type="GO" id="GO:0008448">
    <property type="term" value="F:N-acetylglucosamine-6-phosphate deacetylase activity"/>
    <property type="evidence" value="ECO:0007669"/>
    <property type="project" value="UniProtKB-EC"/>
</dbReference>
<comment type="caution">
    <text evidence="6">The sequence shown here is derived from an EMBL/GenBank/DDBJ whole genome shotgun (WGS) entry which is preliminary data.</text>
</comment>
<dbReference type="Gene3D" id="2.30.40.10">
    <property type="entry name" value="Urease, subunit C, domain 1"/>
    <property type="match status" value="1"/>
</dbReference>
<proteinExistence type="inferred from homology"/>
<accession>A0A7V5NXT2</accession>
<protein>
    <submittedName>
        <fullName evidence="6">N-acetylglucosamine-6-phosphate deacetylase</fullName>
        <ecNumber evidence="6">3.5.1.25</ecNumber>
    </submittedName>
</protein>
<evidence type="ECO:0000259" key="5">
    <source>
        <dbReference type="Pfam" id="PF01979"/>
    </source>
</evidence>
<organism evidence="6">
    <name type="scientific">Hellea balneolensis</name>
    <dbReference type="NCBI Taxonomy" id="287478"/>
    <lineage>
        <taxon>Bacteria</taxon>
        <taxon>Pseudomonadati</taxon>
        <taxon>Pseudomonadota</taxon>
        <taxon>Alphaproteobacteria</taxon>
        <taxon>Maricaulales</taxon>
        <taxon>Robiginitomaculaceae</taxon>
        <taxon>Hellea</taxon>
    </lineage>
</organism>
<evidence type="ECO:0000313" key="6">
    <source>
        <dbReference type="EMBL" id="HHI89247.1"/>
    </source>
</evidence>
<dbReference type="EC" id="3.5.1.25" evidence="6"/>
<evidence type="ECO:0000256" key="3">
    <source>
        <dbReference type="ARBA" id="ARBA00022801"/>
    </source>
</evidence>
<keyword evidence="3 6" id="KW-0378">Hydrolase</keyword>
<dbReference type="InterPro" id="IPR006680">
    <property type="entry name" value="Amidohydro-rel"/>
</dbReference>
<dbReference type="PANTHER" id="PTHR11113">
    <property type="entry name" value="N-ACETYLGLUCOSAMINE-6-PHOSPHATE DEACETYLASE"/>
    <property type="match status" value="1"/>
</dbReference>
<evidence type="ECO:0000256" key="1">
    <source>
        <dbReference type="ARBA" id="ARBA00010716"/>
    </source>
</evidence>
<dbReference type="Gene3D" id="3.20.20.140">
    <property type="entry name" value="Metal-dependent hydrolases"/>
    <property type="match status" value="1"/>
</dbReference>
<keyword evidence="2" id="KW-0479">Metal-binding</keyword>
<evidence type="ECO:0000256" key="4">
    <source>
        <dbReference type="ARBA" id="ARBA00023277"/>
    </source>
</evidence>
<dbReference type="InterPro" id="IPR011059">
    <property type="entry name" value="Metal-dep_hydrolase_composite"/>
</dbReference>
<dbReference type="Pfam" id="PF01979">
    <property type="entry name" value="Amidohydro_1"/>
    <property type="match status" value="1"/>
</dbReference>
<keyword evidence="4" id="KW-0119">Carbohydrate metabolism</keyword>
<comment type="similarity">
    <text evidence="1">Belongs to the metallo-dependent hydrolases superfamily. NagA family.</text>
</comment>
<dbReference type="EMBL" id="DROP01000319">
    <property type="protein sequence ID" value="HHI89247.1"/>
    <property type="molecule type" value="Genomic_DNA"/>
</dbReference>
<feature type="non-terminal residue" evidence="6">
    <location>
        <position position="1"/>
    </location>
</feature>
<dbReference type="CDD" id="cd00854">
    <property type="entry name" value="NagA"/>
    <property type="match status" value="1"/>
</dbReference>
<evidence type="ECO:0000256" key="2">
    <source>
        <dbReference type="ARBA" id="ARBA00022723"/>
    </source>
</evidence>
<dbReference type="InterPro" id="IPR032466">
    <property type="entry name" value="Metal_Hydrolase"/>
</dbReference>
<dbReference type="PANTHER" id="PTHR11113:SF14">
    <property type="entry name" value="N-ACETYLGLUCOSAMINE-6-PHOSPHATE DEACETYLASE"/>
    <property type="match status" value="1"/>
</dbReference>
<dbReference type="AlphaFoldDB" id="A0A7V5NXT2"/>
<dbReference type="Proteomes" id="UP000885806">
    <property type="component" value="Unassembled WGS sequence"/>
</dbReference>
<dbReference type="InterPro" id="IPR003764">
    <property type="entry name" value="GlcNAc_6-P_deAcase"/>
</dbReference>
<dbReference type="SUPFAM" id="SSF51556">
    <property type="entry name" value="Metallo-dependent hydrolases"/>
    <property type="match status" value="1"/>
</dbReference>
<dbReference type="GO" id="GO:0006046">
    <property type="term" value="P:N-acetylglucosamine catabolic process"/>
    <property type="evidence" value="ECO:0007669"/>
    <property type="project" value="TreeGrafter"/>
</dbReference>
<gene>
    <name evidence="6" type="primary">nagA</name>
    <name evidence="6" type="ORF">ENK01_04760</name>
</gene>
<feature type="domain" description="Amidohydrolase-related" evidence="5">
    <location>
        <begin position="12"/>
        <end position="299"/>
    </location>
</feature>
<dbReference type="NCBIfam" id="TIGR00221">
    <property type="entry name" value="nagA"/>
    <property type="match status" value="1"/>
</dbReference>
<sequence>IRKIGEAHRQYGTTGFFPTLISDDEAKMQRAIAAVSDAMAQGVPGVLGIHLEGPFLNPEKRGVHDRAHIRPLEERALDLLCSLSRGKTIVTLAPEMTRPDRIETLVRRGVIVCAGHSLANYEQTKQALDAGLCGFTHLFNAMPQLLSRDPGMIAAALEDARAWCGIIVDGHHVHPAMLRLALRAKTDGRLCLVTDAMPSVGQVDKNFRLGDEEIIVENGRCVTRDGVLAGSDLDMMSAVRNSVEMLGLSLETALAMASRHPAACVGLADQIGALKPGLRADFVSLSEDLKVERVWSGGEPMHP</sequence>
<reference evidence="6" key="1">
    <citation type="journal article" date="2020" name="mSystems">
        <title>Genome- and Community-Level Interaction Insights into Carbon Utilization and Element Cycling Functions of Hydrothermarchaeota in Hydrothermal Sediment.</title>
        <authorList>
            <person name="Zhou Z."/>
            <person name="Liu Y."/>
            <person name="Xu W."/>
            <person name="Pan J."/>
            <person name="Luo Z.H."/>
            <person name="Li M."/>
        </authorList>
    </citation>
    <scope>NUCLEOTIDE SEQUENCE [LARGE SCALE GENOMIC DNA]</scope>
    <source>
        <strain evidence="6">HyVt-538</strain>
    </source>
</reference>
<name>A0A7V5NXT2_9PROT</name>